<keyword evidence="2" id="KW-1185">Reference proteome</keyword>
<dbReference type="Pfam" id="PF03321">
    <property type="entry name" value="GH3"/>
    <property type="match status" value="1"/>
</dbReference>
<reference evidence="1" key="1">
    <citation type="submission" date="2022-02" db="EMBL/GenBank/DDBJ databases">
        <authorList>
            <person name="Henning P.M."/>
            <person name="McCubbin A.G."/>
            <person name="Shore J.S."/>
        </authorList>
    </citation>
    <scope>NUCLEOTIDE SEQUENCE</scope>
    <source>
        <strain evidence="1">F60SS</strain>
        <tissue evidence="1">Leaves</tissue>
    </source>
</reference>
<name>A0A9Q0GHL0_9ROSI</name>
<reference evidence="1" key="2">
    <citation type="journal article" date="2023" name="Plants (Basel)">
        <title>Annotation of the Turnera subulata (Passifloraceae) Draft Genome Reveals the S-Locus Evolved after the Divergence of Turneroideae from Passifloroideae in a Stepwise Manner.</title>
        <authorList>
            <person name="Henning P.M."/>
            <person name="Roalson E.H."/>
            <person name="Mir W."/>
            <person name="McCubbin A.G."/>
            <person name="Shore J.S."/>
        </authorList>
    </citation>
    <scope>NUCLEOTIDE SEQUENCE</scope>
    <source>
        <strain evidence="1">F60SS</strain>
    </source>
</reference>
<dbReference type="OrthoDB" id="1915431at2759"/>
<sequence length="69" mass="8153">MPEAPKTTLKPAEYNLAEKNKRTLQFIEDVTSSPDEVQKKVLEEILSRNAHVEYLQRKWKNILQKARMK</sequence>
<dbReference type="AlphaFoldDB" id="A0A9Q0GHL0"/>
<organism evidence="1 2">
    <name type="scientific">Turnera subulata</name>
    <dbReference type="NCBI Taxonomy" id="218843"/>
    <lineage>
        <taxon>Eukaryota</taxon>
        <taxon>Viridiplantae</taxon>
        <taxon>Streptophyta</taxon>
        <taxon>Embryophyta</taxon>
        <taxon>Tracheophyta</taxon>
        <taxon>Spermatophyta</taxon>
        <taxon>Magnoliopsida</taxon>
        <taxon>eudicotyledons</taxon>
        <taxon>Gunneridae</taxon>
        <taxon>Pentapetalae</taxon>
        <taxon>rosids</taxon>
        <taxon>fabids</taxon>
        <taxon>Malpighiales</taxon>
        <taxon>Passifloraceae</taxon>
        <taxon>Turnera</taxon>
    </lineage>
</organism>
<protein>
    <submittedName>
        <fullName evidence="1">Uncharacterized protein</fullName>
    </submittedName>
</protein>
<evidence type="ECO:0000313" key="1">
    <source>
        <dbReference type="EMBL" id="KAJ4848724.1"/>
    </source>
</evidence>
<dbReference type="Proteomes" id="UP001141552">
    <property type="component" value="Unassembled WGS sequence"/>
</dbReference>
<accession>A0A9Q0GHL0</accession>
<dbReference type="EMBL" id="JAKUCV010000822">
    <property type="protein sequence ID" value="KAJ4848724.1"/>
    <property type="molecule type" value="Genomic_DNA"/>
</dbReference>
<comment type="caution">
    <text evidence="1">The sequence shown here is derived from an EMBL/GenBank/DDBJ whole genome shotgun (WGS) entry which is preliminary data.</text>
</comment>
<proteinExistence type="predicted"/>
<evidence type="ECO:0000313" key="2">
    <source>
        <dbReference type="Proteomes" id="UP001141552"/>
    </source>
</evidence>
<gene>
    <name evidence="1" type="ORF">Tsubulata_028127</name>
</gene>